<evidence type="ECO:0000256" key="1">
    <source>
        <dbReference type="ARBA" id="ARBA00007749"/>
    </source>
</evidence>
<protein>
    <submittedName>
        <fullName evidence="6">Glyoxylase, beta-lactamase superfamily II</fullName>
    </submittedName>
</protein>
<dbReference type="GO" id="GO:0016787">
    <property type="term" value="F:hydrolase activity"/>
    <property type="evidence" value="ECO:0007669"/>
    <property type="project" value="UniProtKB-KW"/>
</dbReference>
<keyword evidence="3" id="KW-0378">Hydrolase</keyword>
<dbReference type="AlphaFoldDB" id="A0A1T4N4J1"/>
<dbReference type="Pfam" id="PF00753">
    <property type="entry name" value="Lactamase_B"/>
    <property type="match status" value="1"/>
</dbReference>
<keyword evidence="4" id="KW-0862">Zinc</keyword>
<gene>
    <name evidence="6" type="ORF">SAMN02745126_02112</name>
</gene>
<dbReference type="SMART" id="SM00849">
    <property type="entry name" value="Lactamase_B"/>
    <property type="match status" value="1"/>
</dbReference>
<sequence>MVEVKLGAATATRIEESYEPNFEARRFFPDWNADVVRQHHDWLVPNHYDEASGFLKLSIHSWLLKVGGKNILIDTCVGNHKPRAYRPMWNMMETPYLERLATAGVKPDQIDMVMCTHLHVDHVGWNTRLDNGRWVPTFKNAKYVFSREDYEFYQKVDSDPEKGPANGGSFRDSVLPVVEAGLAQMVSGAATLDEHLKVEPAPGHTPGTIAIKFEADGEKALFCGDILHHALQVYHPEWNSFACLDQDNARKSRRAALEHCAGSGALLMPCHFGAPFTCHIDHKGGGFAPRFSGNF</sequence>
<evidence type="ECO:0000256" key="4">
    <source>
        <dbReference type="ARBA" id="ARBA00022833"/>
    </source>
</evidence>
<dbReference type="RefSeq" id="WP_085933829.1">
    <property type="nucleotide sequence ID" value="NZ_FUWJ01000002.1"/>
</dbReference>
<keyword evidence="2" id="KW-0479">Metal-binding</keyword>
<evidence type="ECO:0000256" key="2">
    <source>
        <dbReference type="ARBA" id="ARBA00022723"/>
    </source>
</evidence>
<evidence type="ECO:0000256" key="3">
    <source>
        <dbReference type="ARBA" id="ARBA00022801"/>
    </source>
</evidence>
<accession>A0A1T4N4J1</accession>
<dbReference type="PANTHER" id="PTHR42978:SF6">
    <property type="entry name" value="QUORUM-QUENCHING LACTONASE YTNP-RELATED"/>
    <property type="match status" value="1"/>
</dbReference>
<evidence type="ECO:0000313" key="7">
    <source>
        <dbReference type="Proteomes" id="UP000190092"/>
    </source>
</evidence>
<dbReference type="EMBL" id="FUWJ01000002">
    <property type="protein sequence ID" value="SJZ74280.1"/>
    <property type="molecule type" value="Genomic_DNA"/>
</dbReference>
<feature type="domain" description="Metallo-beta-lactamase" evidence="5">
    <location>
        <begin position="58"/>
        <end position="271"/>
    </location>
</feature>
<reference evidence="7" key="1">
    <citation type="submission" date="2017-02" db="EMBL/GenBank/DDBJ databases">
        <authorList>
            <person name="Varghese N."/>
            <person name="Submissions S."/>
        </authorList>
    </citation>
    <scope>NUCLEOTIDE SEQUENCE [LARGE SCALE GENOMIC DNA]</scope>
    <source>
        <strain evidence="7">ATCC 27094</strain>
    </source>
</reference>
<dbReference type="InterPro" id="IPR001279">
    <property type="entry name" value="Metallo-B-lactamas"/>
</dbReference>
<evidence type="ECO:0000259" key="5">
    <source>
        <dbReference type="SMART" id="SM00849"/>
    </source>
</evidence>
<dbReference type="PANTHER" id="PTHR42978">
    <property type="entry name" value="QUORUM-QUENCHING LACTONASE YTNP-RELATED-RELATED"/>
    <property type="match status" value="1"/>
</dbReference>
<dbReference type="CDD" id="cd16277">
    <property type="entry name" value="metallo-hydrolase-like_MBL-fold"/>
    <property type="match status" value="1"/>
</dbReference>
<dbReference type="SUPFAM" id="SSF56281">
    <property type="entry name" value="Metallo-hydrolase/oxidoreductase"/>
    <property type="match status" value="1"/>
</dbReference>
<name>A0A1T4N4J1_9HYPH</name>
<evidence type="ECO:0000313" key="6">
    <source>
        <dbReference type="EMBL" id="SJZ74280.1"/>
    </source>
</evidence>
<dbReference type="InterPro" id="IPR051013">
    <property type="entry name" value="MBL_superfamily_lactonases"/>
</dbReference>
<proteinExistence type="inferred from homology"/>
<organism evidence="6 7">
    <name type="scientific">Enhydrobacter aerosaccus</name>
    <dbReference type="NCBI Taxonomy" id="225324"/>
    <lineage>
        <taxon>Bacteria</taxon>
        <taxon>Pseudomonadati</taxon>
        <taxon>Pseudomonadota</taxon>
        <taxon>Alphaproteobacteria</taxon>
        <taxon>Hyphomicrobiales</taxon>
        <taxon>Enhydrobacter</taxon>
    </lineage>
</organism>
<dbReference type="Proteomes" id="UP000190092">
    <property type="component" value="Unassembled WGS sequence"/>
</dbReference>
<dbReference type="InterPro" id="IPR036866">
    <property type="entry name" value="RibonucZ/Hydroxyglut_hydro"/>
</dbReference>
<dbReference type="Gene3D" id="3.60.15.10">
    <property type="entry name" value="Ribonuclease Z/Hydroxyacylglutathione hydrolase-like"/>
    <property type="match status" value="1"/>
</dbReference>
<dbReference type="OrthoDB" id="9773738at2"/>
<dbReference type="STRING" id="225324.SAMN02745126_02112"/>
<keyword evidence="7" id="KW-1185">Reference proteome</keyword>
<comment type="similarity">
    <text evidence="1">Belongs to the metallo-beta-lactamase superfamily.</text>
</comment>
<dbReference type="GO" id="GO:0046872">
    <property type="term" value="F:metal ion binding"/>
    <property type="evidence" value="ECO:0007669"/>
    <property type="project" value="UniProtKB-KW"/>
</dbReference>